<sequence>MTMSTRFSRSVKPLESGRTAIGLALLAILLLARPAAALATAEESQRSLQPEGASDLQMREGRTWLETRGSGSELGRSRVRRFVPFPASSLLETTFKLNFPVTGTIGLNTIVLATVFVFKLPTEYFSIGRSYQNTAADERAFLYSNIESILDGFGYDGRACTLRTLCEIAESPFEHDLYGELINLVLSASKSPNNSVEYDDYMLAEHYGSTYGDCASIYHTCPSSVLDIISHSI</sequence>
<reference evidence="3" key="1">
    <citation type="submission" date="2020-07" db="EMBL/GenBank/DDBJ databases">
        <title>The High-quality genome of the commercially important snow crab, Chionoecetes opilio.</title>
        <authorList>
            <person name="Jeong J.-H."/>
            <person name="Ryu S."/>
        </authorList>
    </citation>
    <scope>NUCLEOTIDE SEQUENCE</scope>
    <source>
        <strain evidence="3">MADBK_172401_WGS</strain>
        <tissue evidence="3">Digestive gland</tissue>
    </source>
</reference>
<gene>
    <name evidence="3" type="ORF">GWK47_011913</name>
</gene>
<keyword evidence="4" id="KW-1185">Reference proteome</keyword>
<feature type="chain" id="PRO_5035236422" evidence="2">
    <location>
        <begin position="38"/>
        <end position="233"/>
    </location>
</feature>
<dbReference type="Proteomes" id="UP000770661">
    <property type="component" value="Unassembled WGS sequence"/>
</dbReference>
<dbReference type="InterPro" id="IPR006631">
    <property type="entry name" value="DM4_12"/>
</dbReference>
<feature type="region of interest" description="Disordered" evidence="1">
    <location>
        <begin position="43"/>
        <end position="62"/>
    </location>
</feature>
<keyword evidence="2" id="KW-0732">Signal</keyword>
<dbReference type="PANTHER" id="PTHR21398">
    <property type="entry name" value="AGAP007094-PA"/>
    <property type="match status" value="1"/>
</dbReference>
<name>A0A8J4Y5W6_CHIOP</name>
<protein>
    <submittedName>
        <fullName evidence="3">Uncharacterized protein</fullName>
    </submittedName>
</protein>
<dbReference type="OrthoDB" id="6364863at2759"/>
<evidence type="ECO:0000313" key="3">
    <source>
        <dbReference type="EMBL" id="KAG0715445.1"/>
    </source>
</evidence>
<dbReference type="EMBL" id="JACEEZ010019692">
    <property type="protein sequence ID" value="KAG0715445.1"/>
    <property type="molecule type" value="Genomic_DNA"/>
</dbReference>
<dbReference type="PANTHER" id="PTHR21398:SF6">
    <property type="entry name" value="AGAP007094-PA"/>
    <property type="match status" value="1"/>
</dbReference>
<evidence type="ECO:0000313" key="4">
    <source>
        <dbReference type="Proteomes" id="UP000770661"/>
    </source>
</evidence>
<feature type="signal peptide" evidence="2">
    <location>
        <begin position="1"/>
        <end position="37"/>
    </location>
</feature>
<accession>A0A8J4Y5W6</accession>
<dbReference type="AlphaFoldDB" id="A0A8J4Y5W6"/>
<proteinExistence type="predicted"/>
<evidence type="ECO:0000256" key="2">
    <source>
        <dbReference type="SAM" id="SignalP"/>
    </source>
</evidence>
<dbReference type="SMART" id="SM00718">
    <property type="entry name" value="DM4_12"/>
    <property type="match status" value="1"/>
</dbReference>
<comment type="caution">
    <text evidence="3">The sequence shown here is derived from an EMBL/GenBank/DDBJ whole genome shotgun (WGS) entry which is preliminary data.</text>
</comment>
<organism evidence="3 4">
    <name type="scientific">Chionoecetes opilio</name>
    <name type="common">Atlantic snow crab</name>
    <name type="synonym">Cancer opilio</name>
    <dbReference type="NCBI Taxonomy" id="41210"/>
    <lineage>
        <taxon>Eukaryota</taxon>
        <taxon>Metazoa</taxon>
        <taxon>Ecdysozoa</taxon>
        <taxon>Arthropoda</taxon>
        <taxon>Crustacea</taxon>
        <taxon>Multicrustacea</taxon>
        <taxon>Malacostraca</taxon>
        <taxon>Eumalacostraca</taxon>
        <taxon>Eucarida</taxon>
        <taxon>Decapoda</taxon>
        <taxon>Pleocyemata</taxon>
        <taxon>Brachyura</taxon>
        <taxon>Eubrachyura</taxon>
        <taxon>Majoidea</taxon>
        <taxon>Majidae</taxon>
        <taxon>Chionoecetes</taxon>
    </lineage>
</organism>
<evidence type="ECO:0000256" key="1">
    <source>
        <dbReference type="SAM" id="MobiDB-lite"/>
    </source>
</evidence>
<dbReference type="Pfam" id="PF07841">
    <property type="entry name" value="DM4_12"/>
    <property type="match status" value="1"/>
</dbReference>